<sequence length="586" mass="61005">MSDQGERGVRWTEMSENDAFDRERADAPGAVRGDAGNGGEPVPHDVWGKVERPDARRPAPAPADEPEPANGTRREAPAEEPSAEPAPADPTLTQPVTTEPVTTEPAPTGPVTAEPALTEPFTAEPVATGPAPAEAPYAETGPQPAVPEEPYAATAEEPYAGADAGTGPQAAVPTVPAEAVEPYVRIEAPADAVREDTGPRRGVSWEDEERPAPRPVAPSAPQAVADAGPQPVVGDEPAPALAPDDIKVAPVPPGPRGEERAPAEPKPEQGPGWEGSLFDGDGEGDPRYAAVTPTGAGVPAKPGKPSSGNWQMPDWMADETAADAKLGGASGLPGEDGRGRSRLVLFGGVGLLVVALAVAGGVYYMKNSGGGEPAPRVEDKGRPAANAARKPQLPAPQLPPDRPLRKFPGKAGKVTGRVVDSRSGLVYPLLGKPWQVPTKKNKLGVAGWSGQQILVTERRGGRLWYGQLLTGQLPPTLQPAWKGPESLKAVTALTAQSLETNYYAFPHRTQPLASQALTVGGRKGWLIASRLAYQRAGVRATGEVVLTAVIDTGRPAPAVVFASLPNTHARMLPDLTQFVTRLKPAS</sequence>
<feature type="compositionally biased region" description="Low complexity" evidence="1">
    <location>
        <begin position="79"/>
        <end position="116"/>
    </location>
</feature>
<keyword evidence="2" id="KW-1133">Transmembrane helix</keyword>
<accession>A0A7W3QLG5</accession>
<keyword evidence="2" id="KW-0812">Transmembrane</keyword>
<keyword evidence="4" id="KW-1185">Reference proteome</keyword>
<feature type="region of interest" description="Disordered" evidence="1">
    <location>
        <begin position="1"/>
        <end position="174"/>
    </location>
</feature>
<evidence type="ECO:0000313" key="3">
    <source>
        <dbReference type="EMBL" id="MBA8951524.1"/>
    </source>
</evidence>
<feature type="region of interest" description="Disordered" evidence="1">
    <location>
        <begin position="368"/>
        <end position="413"/>
    </location>
</feature>
<comment type="caution">
    <text evidence="3">The sequence shown here is derived from an EMBL/GenBank/DDBJ whole genome shotgun (WGS) entry which is preliminary data.</text>
</comment>
<dbReference type="AlphaFoldDB" id="A0A7W3QLG5"/>
<gene>
    <name evidence="3" type="ORF">HNR61_003155</name>
</gene>
<name>A0A7W3QLG5_ACTNM</name>
<dbReference type="RefSeq" id="WP_182843834.1">
    <property type="nucleotide sequence ID" value="NZ_BAAALP010000029.1"/>
</dbReference>
<feature type="compositionally biased region" description="Low complexity" evidence="1">
    <location>
        <begin position="146"/>
        <end position="174"/>
    </location>
</feature>
<evidence type="ECO:0000256" key="1">
    <source>
        <dbReference type="SAM" id="MobiDB-lite"/>
    </source>
</evidence>
<feature type="compositionally biased region" description="Basic and acidic residues" evidence="1">
    <location>
        <begin position="256"/>
        <end position="267"/>
    </location>
</feature>
<keyword evidence="2" id="KW-0472">Membrane</keyword>
<organism evidence="3 4">
    <name type="scientific">Actinomadura namibiensis</name>
    <dbReference type="NCBI Taxonomy" id="182080"/>
    <lineage>
        <taxon>Bacteria</taxon>
        <taxon>Bacillati</taxon>
        <taxon>Actinomycetota</taxon>
        <taxon>Actinomycetes</taxon>
        <taxon>Streptosporangiales</taxon>
        <taxon>Thermomonosporaceae</taxon>
        <taxon>Actinomadura</taxon>
    </lineage>
</organism>
<reference evidence="3 4" key="1">
    <citation type="submission" date="2020-08" db="EMBL/GenBank/DDBJ databases">
        <title>Genomic Encyclopedia of Type Strains, Phase IV (KMG-IV): sequencing the most valuable type-strain genomes for metagenomic binning, comparative biology and taxonomic classification.</title>
        <authorList>
            <person name="Goeker M."/>
        </authorList>
    </citation>
    <scope>NUCLEOTIDE SEQUENCE [LARGE SCALE GENOMIC DNA]</scope>
    <source>
        <strain evidence="3 4">DSM 44197</strain>
    </source>
</reference>
<feature type="compositionally biased region" description="Basic and acidic residues" evidence="1">
    <location>
        <begin position="1"/>
        <end position="10"/>
    </location>
</feature>
<feature type="transmembrane region" description="Helical" evidence="2">
    <location>
        <begin position="343"/>
        <end position="365"/>
    </location>
</feature>
<feature type="compositionally biased region" description="Basic and acidic residues" evidence="1">
    <location>
        <begin position="42"/>
        <end position="57"/>
    </location>
</feature>
<dbReference type="Proteomes" id="UP000572680">
    <property type="component" value="Unassembled WGS sequence"/>
</dbReference>
<dbReference type="EMBL" id="JACJIA010000003">
    <property type="protein sequence ID" value="MBA8951524.1"/>
    <property type="molecule type" value="Genomic_DNA"/>
</dbReference>
<protein>
    <submittedName>
        <fullName evidence="3">Uncharacterized protein</fullName>
    </submittedName>
</protein>
<evidence type="ECO:0000313" key="4">
    <source>
        <dbReference type="Proteomes" id="UP000572680"/>
    </source>
</evidence>
<evidence type="ECO:0000256" key="2">
    <source>
        <dbReference type="SAM" id="Phobius"/>
    </source>
</evidence>
<proteinExistence type="predicted"/>
<feature type="region of interest" description="Disordered" evidence="1">
    <location>
        <begin position="187"/>
        <end position="311"/>
    </location>
</feature>